<sequence>MFNSIIHKLFWSKLFAEIREGHREMCYELGVKDGKDQVNKNNQFYKEYSNNTYVDEWHLQ</sequence>
<protein>
    <recommendedName>
        <fullName evidence="1">Gla domain-containing protein</fullName>
    </recommendedName>
</protein>
<name>A0ABX2ZCG1_PAEPO</name>
<dbReference type="Proteomes" id="UP000094974">
    <property type="component" value="Unassembled WGS sequence"/>
</dbReference>
<keyword evidence="3" id="KW-1185">Reference proteome</keyword>
<evidence type="ECO:0000259" key="1">
    <source>
        <dbReference type="PROSITE" id="PS00011"/>
    </source>
</evidence>
<evidence type="ECO:0000313" key="2">
    <source>
        <dbReference type="EMBL" id="ODA09122.1"/>
    </source>
</evidence>
<dbReference type="PROSITE" id="PS00011">
    <property type="entry name" value="GLA_1"/>
    <property type="match status" value="1"/>
</dbReference>
<feature type="domain" description="Gla" evidence="1">
    <location>
        <begin position="20"/>
        <end position="45"/>
    </location>
</feature>
<gene>
    <name evidence="2" type="ORF">A7312_27280</name>
</gene>
<organism evidence="2 3">
    <name type="scientific">Paenibacillus polymyxa</name>
    <name type="common">Bacillus polymyxa</name>
    <dbReference type="NCBI Taxonomy" id="1406"/>
    <lineage>
        <taxon>Bacteria</taxon>
        <taxon>Bacillati</taxon>
        <taxon>Bacillota</taxon>
        <taxon>Bacilli</taxon>
        <taxon>Bacillales</taxon>
        <taxon>Paenibacillaceae</taxon>
        <taxon>Paenibacillus</taxon>
    </lineage>
</organism>
<dbReference type="InterPro" id="IPR000294">
    <property type="entry name" value="GLA_domain"/>
</dbReference>
<proteinExistence type="predicted"/>
<accession>A0ABX2ZCG1</accession>
<evidence type="ECO:0000313" key="3">
    <source>
        <dbReference type="Proteomes" id="UP000094974"/>
    </source>
</evidence>
<dbReference type="EMBL" id="LYND01000126">
    <property type="protein sequence ID" value="ODA09122.1"/>
    <property type="molecule type" value="Genomic_DNA"/>
</dbReference>
<comment type="caution">
    <text evidence="2">The sequence shown here is derived from an EMBL/GenBank/DDBJ whole genome shotgun (WGS) entry which is preliminary data.</text>
</comment>
<reference evidence="3" key="1">
    <citation type="submission" date="2016-05" db="EMBL/GenBank/DDBJ databases">
        <title>Whole genome shotgun sequencing of cultured foodborne pathogen.</title>
        <authorList>
            <person name="Zheng J."/>
            <person name="Timme R."/>
            <person name="Allard M."/>
            <person name="Strain E."/>
            <person name="Luo Y."/>
            <person name="Brown E."/>
        </authorList>
    </citation>
    <scope>NUCLEOTIDE SEQUENCE [LARGE SCALE GENOMIC DNA]</scope>
    <source>
        <strain evidence="3">CFSAN034343</strain>
    </source>
</reference>